<feature type="domain" description="S-adenosylmethionine-dependent methyltransferase" evidence="4">
    <location>
        <begin position="34"/>
        <end position="339"/>
    </location>
</feature>
<keyword evidence="6" id="KW-1185">Reference proteome</keyword>
<dbReference type="Proteomes" id="UP000389128">
    <property type="component" value="Unassembled WGS sequence"/>
</dbReference>
<dbReference type="Gene3D" id="3.40.50.150">
    <property type="entry name" value="Vaccinia Virus protein VP39"/>
    <property type="match status" value="1"/>
</dbReference>
<dbReference type="InterPro" id="IPR019614">
    <property type="entry name" value="SAM-dep_methyl-trfase"/>
</dbReference>
<dbReference type="PANTHER" id="PTHR43042:SF3">
    <property type="entry name" value="RIBOSOMAL RNA LARGE SUBUNIT METHYLTRANSFERASE YWBD-RELATED"/>
    <property type="match status" value="1"/>
</dbReference>
<name>A0A6C2D8G7_9RHOO</name>
<dbReference type="InterPro" id="IPR029063">
    <property type="entry name" value="SAM-dependent_MTases_sf"/>
</dbReference>
<keyword evidence="2 5" id="KW-0808">Transferase</keyword>
<evidence type="ECO:0000259" key="4">
    <source>
        <dbReference type="Pfam" id="PF10672"/>
    </source>
</evidence>
<reference evidence="5 6" key="1">
    <citation type="submission" date="2019-01" db="EMBL/GenBank/DDBJ databases">
        <title>Zoogloea oleivorans genome sequencing and assembly.</title>
        <authorList>
            <person name="Tancsics A."/>
            <person name="Farkas M."/>
            <person name="Kriszt B."/>
            <person name="Maroti G."/>
            <person name="Horvath B."/>
        </authorList>
    </citation>
    <scope>NUCLEOTIDE SEQUENCE [LARGE SCALE GENOMIC DNA]</scope>
    <source>
        <strain evidence="5 6">Buc</strain>
    </source>
</reference>
<keyword evidence="3" id="KW-0949">S-adenosyl-L-methionine</keyword>
<evidence type="ECO:0000313" key="6">
    <source>
        <dbReference type="Proteomes" id="UP000389128"/>
    </source>
</evidence>
<organism evidence="5 6">
    <name type="scientific">Zoogloea oleivorans</name>
    <dbReference type="NCBI Taxonomy" id="1552750"/>
    <lineage>
        <taxon>Bacteria</taxon>
        <taxon>Pseudomonadati</taxon>
        <taxon>Pseudomonadota</taxon>
        <taxon>Betaproteobacteria</taxon>
        <taxon>Rhodocyclales</taxon>
        <taxon>Zoogloeaceae</taxon>
        <taxon>Zoogloea</taxon>
    </lineage>
</organism>
<dbReference type="PANTHER" id="PTHR43042">
    <property type="entry name" value="SAM-DEPENDENT METHYLTRANSFERASE"/>
    <property type="match status" value="1"/>
</dbReference>
<dbReference type="Pfam" id="PF10672">
    <property type="entry name" value="Methyltrans_SAM"/>
    <property type="match status" value="1"/>
</dbReference>
<dbReference type="OrthoDB" id="9805492at2"/>
<accession>A0A6C2D8G7</accession>
<dbReference type="CDD" id="cd02440">
    <property type="entry name" value="AdoMet_MTases"/>
    <property type="match status" value="1"/>
</dbReference>
<evidence type="ECO:0000256" key="3">
    <source>
        <dbReference type="ARBA" id="ARBA00022691"/>
    </source>
</evidence>
<comment type="caution">
    <text evidence="5">The sequence shown here is derived from an EMBL/GenBank/DDBJ whole genome shotgun (WGS) entry which is preliminary data.</text>
</comment>
<dbReference type="AlphaFoldDB" id="A0A6C2D8G7"/>
<gene>
    <name evidence="5" type="ORF">ETQ85_00705</name>
</gene>
<dbReference type="RefSeq" id="WP_148577203.1">
    <property type="nucleotide sequence ID" value="NZ_JAVEUW010000065.1"/>
</dbReference>
<dbReference type="Gene3D" id="3.30.750.80">
    <property type="entry name" value="RNA methyltransferase domain (HRMD) like"/>
    <property type="match status" value="1"/>
</dbReference>
<protein>
    <submittedName>
        <fullName evidence="5">Class I SAM-dependent rRNA methyltransferase</fullName>
    </submittedName>
</protein>
<evidence type="ECO:0000256" key="2">
    <source>
        <dbReference type="ARBA" id="ARBA00022679"/>
    </source>
</evidence>
<dbReference type="EMBL" id="SDKK01000001">
    <property type="protein sequence ID" value="TYC62113.1"/>
    <property type="molecule type" value="Genomic_DNA"/>
</dbReference>
<proteinExistence type="predicted"/>
<evidence type="ECO:0000313" key="5">
    <source>
        <dbReference type="EMBL" id="TYC62113.1"/>
    </source>
</evidence>
<dbReference type="GO" id="GO:0008168">
    <property type="term" value="F:methyltransferase activity"/>
    <property type="evidence" value="ECO:0007669"/>
    <property type="project" value="UniProtKB-KW"/>
</dbReference>
<sequence>MPDSQNLISALHEAHEVRRDLIARLLKEKTDAYRLFHGTVEGRPGLTVDRYGSLILVQSFHGPLMPAELEALEGFYAEACPGLDVIYNDRSHANSRISNALPPEQLAKAEALREFSELGVKYRVQARHGGQDPWLFLDLRAARRRIMAEAPGKSLLNTFAYTCGLGIAAAKAGAKHVVNVDFSETSLSIGKENARLNELPIRVRFVKSDAFAALRQLSGIGQAKMVRGKRMPPFPVLEKHSFDLVFLDPPRYAKSAFGVVDLVNDYSALFKPALLCTNEGGTLVCCNNVAQVDRQAWADQLERSAKKAGRTIREMEWIAPEADFPSSDGNPPLKTLLLRV</sequence>
<dbReference type="SUPFAM" id="SSF53335">
    <property type="entry name" value="S-adenosyl-L-methionine-dependent methyltransferases"/>
    <property type="match status" value="1"/>
</dbReference>
<dbReference type="GO" id="GO:0032259">
    <property type="term" value="P:methylation"/>
    <property type="evidence" value="ECO:0007669"/>
    <property type="project" value="UniProtKB-KW"/>
</dbReference>
<keyword evidence="1 5" id="KW-0489">Methyltransferase</keyword>
<evidence type="ECO:0000256" key="1">
    <source>
        <dbReference type="ARBA" id="ARBA00022603"/>
    </source>
</evidence>